<feature type="compositionally biased region" description="Polar residues" evidence="1">
    <location>
        <begin position="1113"/>
        <end position="1122"/>
    </location>
</feature>
<keyword evidence="3" id="KW-1185">Reference proteome</keyword>
<feature type="region of interest" description="Disordered" evidence="1">
    <location>
        <begin position="791"/>
        <end position="846"/>
    </location>
</feature>
<dbReference type="EMBL" id="JARGEI010000019">
    <property type="protein sequence ID" value="KAJ8714734.1"/>
    <property type="molecule type" value="Genomic_DNA"/>
</dbReference>
<dbReference type="Proteomes" id="UP001231518">
    <property type="component" value="Chromosome 13"/>
</dbReference>
<feature type="compositionally biased region" description="Basic and acidic residues" evidence="1">
    <location>
        <begin position="1038"/>
        <end position="1058"/>
    </location>
</feature>
<feature type="region of interest" description="Disordered" evidence="1">
    <location>
        <begin position="1"/>
        <end position="25"/>
    </location>
</feature>
<sequence>MLISKIPDSDGVKGENDPVSGQDCQDSHEYQTANELFELMAKNQNFDTTDVDNLTTRDLVLLYKNIDLGTKLMSNANELKPRKANQRVESIVYNDESDSDLSERLSSEELRTVFHLNDERIGLLSEERFHPLNASSAENTLCHKLGNLRMQTSNFATDYDKHFPFKDPYINEQLKSLKLMNKSCNYLVDVLPTSLLDYICCKRLEDNQNFYMDNMLLYVNNKIDYLKRLSNGDYLTDKAKEKWRKDVRTAKVVPASTKVLETSTSIPLHVEQKICNTTSTWDDIVHSEVDVRSLSKILEKKIILEVPKILYGPYKLLSKCCADNFIISCKKDNRPSEERLDVVLQVQRSETGQVISNINSIMILQSAPTESDTLGTEMQPLPSCLTNVPQETSNQCLSESKPKIIELEPTTSELEPTTTCELKPTTTCDLEPTTTCDLEPTTTCELEPTKTCELEPTTTCVLELTTTSELEPTTTWESQPTIICELEPTTTCNETVHEVPIVSEYSTLFGDNPIEGFEGIEYICSDSENTTSLKNCSFLESSDSNDALKNILNSKLNISKMDDGEVFPDDLRMTMRKLTMQSTLREESGEDLSQSSPKNRKSPPRVRIKSPYENQSFIMEEKKRRKLLEIREKREKKKMALAENCKITKHKFVKGNTLPQSASSVTKLSISNKSFYNSIYGQAASGDPGKHAKGKSRKGGRRDVFEIDMDDNEGEHDMSVASTSETNSKKYIDRSYYLDDADTEMMYINRNDPKDLCSTSTSVISHVFRNNLNYLSQYIGPSKSDLNIDDNEMFPDKDEPVSATGVDDNKNENTSKELLTCESTPKVPENSPKHEDEQNNAEAKKINSSVECKKSIDQIYTLMNTLKKAQDTEHKPTKSKFVVNIPKKVDAKEGRMSSTCQGSESGTSLKHHVISSIASSFSFNKSNTEKPNNAHKKMSGSVSSVVPKVIISSKSPTPMTDLENNRKIRRKSSPAKKISENPLKAISQLLHEFENVQKNRQRPNTEQKHVKKTDMLSVSDGKSVMSAARKSPLKRRSRLDQHAEAEADRFVRPPASKDKRPRHHKEIETPKIPSQQTPVEDKHTDKPPRKKIIDILDEAKEARGEAVRGPSKLYSSRLNSLAQPKKSYVQAHSEEYQTKYGRNLMADRLQRLAATPHSLDRPAGPGSARHRSKRTEPAPTAGPVKAPLPAPPPTERVIRIRQSRSSSPEAKDRLNQATSSSFKQLGVPEAPQALKKKMVAVETYVKSHYGRAKNMPPVAVNPQSVKLRVPILPNDIDLASSTSSALTSSVQESSELGSRLHNIINSIMKNAPAQGLEVLPEGRESTTIAENENMSSVEIRPTCSEYVIDIMNDNNVKTSVENTDKQSEKEQKPTNAKMTGALLNELQTFRSVTELGKLENALYNHIPVGSFQKRLRQSKHNVFVLQSGDASSVVKKQSSEDFSDLTVLPIISKSHLDWNFTNFPMKIATIGYAFPEYKSIKHSTNSLMQLIDEIPKNTNEDKPLLANHESDIDNDTLVSAQPTLRFEQAAQVDIRATTLVTVGITTSITHIKESISKQEIKQNNTTNAPPTHVYVDGNQNKFVEDTLNNEQTKARNIIGNKQKSVENKPADIEYTTSLDILVGLLNEIQNISTCQTQMTKDDKVSSENQQKKVLETILINEAATLEEHSLKSSPCNVVSLTSLDRLRQLESNTSLYSFYLSDSEGPKRRTSPLSFPSEIITNYTNEPWCPKRIYVDKEVGADFREAVNKLTDVPSQLVPLGISHSIDATQPLIRVLSTPSIQSIPFAECSPVETLLVTNAAPTSHDSVIHIPRKKEKPRTYRLQLGRII</sequence>
<protein>
    <submittedName>
        <fullName evidence="2">Uncharacterized protein</fullName>
    </submittedName>
</protein>
<feature type="compositionally biased region" description="Basic and acidic residues" evidence="1">
    <location>
        <begin position="994"/>
        <end position="1014"/>
    </location>
</feature>
<feature type="compositionally biased region" description="Basic and acidic residues" evidence="1">
    <location>
        <begin position="831"/>
        <end position="846"/>
    </location>
</feature>
<feature type="region of interest" description="Disordered" evidence="1">
    <location>
        <begin position="1154"/>
        <end position="1195"/>
    </location>
</feature>
<evidence type="ECO:0000256" key="1">
    <source>
        <dbReference type="SAM" id="MobiDB-lite"/>
    </source>
</evidence>
<accession>A0AAD7YGV3</accession>
<organism evidence="2 3">
    <name type="scientific">Mythimna separata</name>
    <name type="common">Oriental armyworm</name>
    <name type="synonym">Pseudaletia separata</name>
    <dbReference type="NCBI Taxonomy" id="271217"/>
    <lineage>
        <taxon>Eukaryota</taxon>
        <taxon>Metazoa</taxon>
        <taxon>Ecdysozoa</taxon>
        <taxon>Arthropoda</taxon>
        <taxon>Hexapoda</taxon>
        <taxon>Insecta</taxon>
        <taxon>Pterygota</taxon>
        <taxon>Neoptera</taxon>
        <taxon>Endopterygota</taxon>
        <taxon>Lepidoptera</taxon>
        <taxon>Glossata</taxon>
        <taxon>Ditrysia</taxon>
        <taxon>Noctuoidea</taxon>
        <taxon>Noctuidae</taxon>
        <taxon>Noctuinae</taxon>
        <taxon>Hadenini</taxon>
        <taxon>Mythimna</taxon>
    </lineage>
</organism>
<name>A0AAD7YGV3_MYTSE</name>
<evidence type="ECO:0000313" key="3">
    <source>
        <dbReference type="Proteomes" id="UP001231518"/>
    </source>
</evidence>
<evidence type="ECO:0000313" key="2">
    <source>
        <dbReference type="EMBL" id="KAJ8714734.1"/>
    </source>
</evidence>
<feature type="region of interest" description="Disordered" evidence="1">
    <location>
        <begin position="682"/>
        <end position="725"/>
    </location>
</feature>
<comment type="caution">
    <text evidence="2">The sequence shown here is derived from an EMBL/GenBank/DDBJ whole genome shotgun (WGS) entry which is preliminary data.</text>
</comment>
<feature type="region of interest" description="Disordered" evidence="1">
    <location>
        <begin position="954"/>
        <end position="977"/>
    </location>
</feature>
<feature type="region of interest" description="Disordered" evidence="1">
    <location>
        <begin position="994"/>
        <end position="1130"/>
    </location>
</feature>
<gene>
    <name evidence="2" type="ORF">PYW07_002959</name>
</gene>
<feature type="compositionally biased region" description="Basic and acidic residues" evidence="1">
    <location>
        <begin position="7"/>
        <end position="16"/>
    </location>
</feature>
<proteinExistence type="predicted"/>
<feature type="compositionally biased region" description="Basic residues" evidence="1">
    <location>
        <begin position="691"/>
        <end position="700"/>
    </location>
</feature>
<feature type="compositionally biased region" description="Basic residues" evidence="1">
    <location>
        <begin position="598"/>
        <end position="608"/>
    </location>
</feature>
<reference evidence="2" key="1">
    <citation type="submission" date="2023-03" db="EMBL/GenBank/DDBJ databases">
        <title>Chromosome-level genomes of two armyworms, Mythimna separata and Mythimna loreyi, provide insights into the biosynthesis and reception of sex pheromones.</title>
        <authorList>
            <person name="Zhao H."/>
        </authorList>
    </citation>
    <scope>NUCLEOTIDE SEQUENCE</scope>
    <source>
        <strain evidence="2">BeijingLab</strain>
        <tissue evidence="2">Pupa</tissue>
    </source>
</reference>
<feature type="region of interest" description="Disordered" evidence="1">
    <location>
        <begin position="582"/>
        <end position="614"/>
    </location>
</feature>
<feature type="compositionally biased region" description="Basic and acidic residues" evidence="1">
    <location>
        <begin position="1079"/>
        <end position="1106"/>
    </location>
</feature>